<comment type="similarity">
    <text evidence="1">Belongs to the nitroreductase family.</text>
</comment>
<dbReference type="Gene3D" id="3.40.109.10">
    <property type="entry name" value="NADH Oxidase"/>
    <property type="match status" value="1"/>
</dbReference>
<dbReference type="Proteomes" id="UP000001551">
    <property type="component" value="Chromosome"/>
</dbReference>
<dbReference type="eggNOG" id="COG0778">
    <property type="taxonomic scope" value="Bacteria"/>
</dbReference>
<sequence length="285" mass="30865">MQLDFQHDVSELAVMRRSVRTFQPRDVDAQALDACMVPLTSETALFGAETRYTAVHVKQTPIKLGTYGMVHGAKTFLTAVTSKKDLRAGFLQIGYQMEQAVLLATDCGLGACWLGGTFDKTAFWQASGTGDGEQLVIVLPIGYPGGKMRLLEHIVRGAAGSANRKPFEKLFFNAENGTPLSEQAAGAFSVPLSCVRLAPSAVNKQPWRLLLSQTSVAFYLDRGKEQANAAESDIRYVDLGIAMCHFEAGALQAGLSGSWDFQNPGFSAPASYEFIAAWKLSQNKS</sequence>
<organism evidence="4 5">
    <name type="scientific">Ethanoligenens harbinense (strain DSM 18485 / JCM 12961 / CGMCC 1.5033 / YUAN-3)</name>
    <dbReference type="NCBI Taxonomy" id="663278"/>
    <lineage>
        <taxon>Bacteria</taxon>
        <taxon>Bacillati</taxon>
        <taxon>Bacillota</taxon>
        <taxon>Clostridia</taxon>
        <taxon>Eubacteriales</taxon>
        <taxon>Oscillospiraceae</taxon>
        <taxon>Ethanoligenens</taxon>
    </lineage>
</organism>
<protein>
    <submittedName>
        <fullName evidence="4">Nitroreductase</fullName>
    </submittedName>
</protein>
<evidence type="ECO:0000313" key="4">
    <source>
        <dbReference type="EMBL" id="ADU27561.1"/>
    </source>
</evidence>
<gene>
    <name evidence="4" type="ordered locus">Ethha_2044</name>
</gene>
<accession>E6U389</accession>
<evidence type="ECO:0000256" key="1">
    <source>
        <dbReference type="ARBA" id="ARBA00007118"/>
    </source>
</evidence>
<evidence type="ECO:0000259" key="3">
    <source>
        <dbReference type="Pfam" id="PF14512"/>
    </source>
</evidence>
<dbReference type="STRING" id="663278.Ethha_2044"/>
<dbReference type="AlphaFoldDB" id="E6U389"/>
<dbReference type="InterPro" id="IPR000415">
    <property type="entry name" value="Nitroreductase-like"/>
</dbReference>
<dbReference type="InterPro" id="IPR029478">
    <property type="entry name" value="TM1586_NiRdase"/>
</dbReference>
<dbReference type="SUPFAM" id="SSF55469">
    <property type="entry name" value="FMN-dependent nitroreductase-like"/>
    <property type="match status" value="2"/>
</dbReference>
<evidence type="ECO:0000313" key="5">
    <source>
        <dbReference type="Proteomes" id="UP000001551"/>
    </source>
</evidence>
<evidence type="ECO:0000256" key="2">
    <source>
        <dbReference type="ARBA" id="ARBA00023002"/>
    </source>
</evidence>
<dbReference type="Pfam" id="PF14512">
    <property type="entry name" value="TM1586_NiRdase"/>
    <property type="match status" value="1"/>
</dbReference>
<dbReference type="PANTHER" id="PTHR43673:SF10">
    <property type="entry name" value="NADH DEHYDROGENASE_NAD(P)H NITROREDUCTASE XCC3605-RELATED"/>
    <property type="match status" value="1"/>
</dbReference>
<keyword evidence="2" id="KW-0560">Oxidoreductase</keyword>
<dbReference type="GO" id="GO:0016491">
    <property type="term" value="F:oxidoreductase activity"/>
    <property type="evidence" value="ECO:0007669"/>
    <property type="project" value="UniProtKB-KW"/>
</dbReference>
<dbReference type="HOGENOM" id="CLU_070562_1_0_9"/>
<reference evidence="4 5" key="1">
    <citation type="submission" date="2010-12" db="EMBL/GenBank/DDBJ databases">
        <title>Complete sequence of Ethanoligenens harbinense YUAN-3.</title>
        <authorList>
            <person name="Lucas S."/>
            <person name="Copeland A."/>
            <person name="Lapidus A."/>
            <person name="Cheng J.-F."/>
            <person name="Bruce D."/>
            <person name="Goodwin L."/>
            <person name="Pitluck S."/>
            <person name="Chertkov O."/>
            <person name="Misra M."/>
            <person name="Detter J.C."/>
            <person name="Han C."/>
            <person name="Tapia R."/>
            <person name="Land M."/>
            <person name="Hauser L."/>
            <person name="Jeffries C."/>
            <person name="Kyrpides N."/>
            <person name="Ivanova N."/>
            <person name="Mikhailova N."/>
            <person name="Wang A."/>
            <person name="Mouttaki H."/>
            <person name="He Z."/>
            <person name="Zhou J."/>
            <person name="Hemme C.L."/>
            <person name="Woyke T."/>
        </authorList>
    </citation>
    <scope>NUCLEOTIDE SEQUENCE [LARGE SCALE GENOMIC DNA]</scope>
    <source>
        <strain evidence="5">DSM 18485 / JCM 12961 / CGMCC 1.5033 / YUAN-3</strain>
    </source>
</reference>
<dbReference type="EMBL" id="CP002400">
    <property type="protein sequence ID" value="ADU27561.1"/>
    <property type="molecule type" value="Genomic_DNA"/>
</dbReference>
<dbReference type="KEGG" id="eha:Ethha_2044"/>
<dbReference type="RefSeq" id="WP_013485909.1">
    <property type="nucleotide sequence ID" value="NC_014828.1"/>
</dbReference>
<name>E6U389_ETHHY</name>
<keyword evidence="5" id="KW-1185">Reference proteome</keyword>
<feature type="domain" description="Putative nitroreductase TM1586" evidence="3">
    <location>
        <begin position="13"/>
        <end position="250"/>
    </location>
</feature>
<dbReference type="PANTHER" id="PTHR43673">
    <property type="entry name" value="NAD(P)H NITROREDUCTASE YDGI-RELATED"/>
    <property type="match status" value="1"/>
</dbReference>
<proteinExistence type="inferred from homology"/>
<dbReference type="Gene3D" id="3.40.109.30">
    <property type="entry name" value="putative nitroreductase (tm1586), domain 2"/>
    <property type="match status" value="1"/>
</dbReference>